<dbReference type="Proteomes" id="UP000294650">
    <property type="component" value="Unassembled WGS sequence"/>
</dbReference>
<dbReference type="Gene3D" id="1.25.40.10">
    <property type="entry name" value="Tetratricopeptide repeat domain"/>
    <property type="match status" value="1"/>
</dbReference>
<evidence type="ECO:0000256" key="1">
    <source>
        <dbReference type="PROSITE-ProRule" id="PRU00339"/>
    </source>
</evidence>
<feature type="repeat" description="TPR" evidence="1">
    <location>
        <begin position="82"/>
        <end position="115"/>
    </location>
</feature>
<dbReference type="AlphaFoldDB" id="A0A4R3NA28"/>
<dbReference type="SMART" id="SM00028">
    <property type="entry name" value="TPR"/>
    <property type="match status" value="2"/>
</dbReference>
<name>A0A4R3NA28_9BACI</name>
<sequence>MRQIHFLAQGCDFMLNEATQLINERKYEEAQKFLRKLIEAHPNHPEVNFYYATTQDALGMEREAIPYYHKALNHGIKGELRQQTYFQLGSSYRCIGEYQKAADILEEGLMNFPDNLALKTLLAMVRYHTDDEKEAVSMLLEVIVYSSSDPWIQKYRRALSYYADRLDEKW</sequence>
<protein>
    <submittedName>
        <fullName evidence="3">Tetratricopeptide repeat protein</fullName>
    </submittedName>
</protein>
<dbReference type="InterPro" id="IPR041656">
    <property type="entry name" value="TPR_5"/>
</dbReference>
<evidence type="ECO:0000313" key="4">
    <source>
        <dbReference type="Proteomes" id="UP000294650"/>
    </source>
</evidence>
<accession>A0A4R3NA28</accession>
<gene>
    <name evidence="3" type="ORF">EDD68_1025</name>
</gene>
<dbReference type="InterPro" id="IPR019734">
    <property type="entry name" value="TPR_rpt"/>
</dbReference>
<evidence type="ECO:0000313" key="3">
    <source>
        <dbReference type="EMBL" id="TCT26304.1"/>
    </source>
</evidence>
<comment type="caution">
    <text evidence="3">The sequence shown here is derived from an EMBL/GenBank/DDBJ whole genome shotgun (WGS) entry which is preliminary data.</text>
</comment>
<dbReference type="PROSITE" id="PS50005">
    <property type="entry name" value="TPR"/>
    <property type="match status" value="1"/>
</dbReference>
<keyword evidence="4" id="KW-1185">Reference proteome</keyword>
<keyword evidence="1" id="KW-0802">TPR repeat</keyword>
<reference evidence="3 4" key="1">
    <citation type="submission" date="2019-03" db="EMBL/GenBank/DDBJ databases">
        <title>Genomic Encyclopedia of Type Strains, Phase IV (KMG-IV): sequencing the most valuable type-strain genomes for metagenomic binning, comparative biology and taxonomic classification.</title>
        <authorList>
            <person name="Goeker M."/>
        </authorList>
    </citation>
    <scope>NUCLEOTIDE SEQUENCE [LARGE SCALE GENOMIC DNA]</scope>
    <source>
        <strain evidence="3 4">DSM 25894</strain>
    </source>
</reference>
<dbReference type="Pfam" id="PF12688">
    <property type="entry name" value="TPR_5"/>
    <property type="match status" value="1"/>
</dbReference>
<organism evidence="3 4">
    <name type="scientific">Melghiribacillus thermohalophilus</name>
    <dbReference type="NCBI Taxonomy" id="1324956"/>
    <lineage>
        <taxon>Bacteria</taxon>
        <taxon>Bacillati</taxon>
        <taxon>Bacillota</taxon>
        <taxon>Bacilli</taxon>
        <taxon>Bacillales</taxon>
        <taxon>Bacillaceae</taxon>
        <taxon>Melghiribacillus</taxon>
    </lineage>
</organism>
<feature type="domain" description="Tetratrico peptide repeat group 5" evidence="2">
    <location>
        <begin position="46"/>
        <end position="166"/>
    </location>
</feature>
<dbReference type="RefSeq" id="WP_243646732.1">
    <property type="nucleotide sequence ID" value="NZ_SMAN01000002.1"/>
</dbReference>
<dbReference type="InterPro" id="IPR011990">
    <property type="entry name" value="TPR-like_helical_dom_sf"/>
</dbReference>
<dbReference type="SUPFAM" id="SSF48452">
    <property type="entry name" value="TPR-like"/>
    <property type="match status" value="1"/>
</dbReference>
<proteinExistence type="predicted"/>
<evidence type="ECO:0000259" key="2">
    <source>
        <dbReference type="Pfam" id="PF12688"/>
    </source>
</evidence>
<dbReference type="Pfam" id="PF13174">
    <property type="entry name" value="TPR_6"/>
    <property type="match status" value="1"/>
</dbReference>
<dbReference type="EMBL" id="SMAN01000002">
    <property type="protein sequence ID" value="TCT26304.1"/>
    <property type="molecule type" value="Genomic_DNA"/>
</dbReference>